<comment type="subcellular location">
    <subcellularLocation>
        <location evidence="1 7">Secreted</location>
        <location evidence="1 7">Cell wall</location>
    </subcellularLocation>
</comment>
<dbReference type="AlphaFoldDB" id="W4JZN2"/>
<feature type="chain" id="PRO_5013988606" description="Hydrophobin" evidence="7">
    <location>
        <begin position="25"/>
        <end position="130"/>
    </location>
</feature>
<keyword evidence="9" id="KW-1185">Reference proteome</keyword>
<dbReference type="SMART" id="SM00075">
    <property type="entry name" value="HYDRO"/>
    <property type="match status" value="1"/>
</dbReference>
<evidence type="ECO:0000256" key="1">
    <source>
        <dbReference type="ARBA" id="ARBA00004191"/>
    </source>
</evidence>
<proteinExistence type="inferred from homology"/>
<dbReference type="PROSITE" id="PS00956">
    <property type="entry name" value="HYDROPHOBIN"/>
    <property type="match status" value="1"/>
</dbReference>
<evidence type="ECO:0000256" key="4">
    <source>
        <dbReference type="ARBA" id="ARBA00022525"/>
    </source>
</evidence>
<reference evidence="8 9" key="1">
    <citation type="journal article" date="2012" name="New Phytol.">
        <title>Insight into trade-off between wood decay and parasitism from the genome of a fungal forest pathogen.</title>
        <authorList>
            <person name="Olson A."/>
            <person name="Aerts A."/>
            <person name="Asiegbu F."/>
            <person name="Belbahri L."/>
            <person name="Bouzid O."/>
            <person name="Broberg A."/>
            <person name="Canback B."/>
            <person name="Coutinho P.M."/>
            <person name="Cullen D."/>
            <person name="Dalman K."/>
            <person name="Deflorio G."/>
            <person name="van Diepen L.T."/>
            <person name="Dunand C."/>
            <person name="Duplessis S."/>
            <person name="Durling M."/>
            <person name="Gonthier P."/>
            <person name="Grimwood J."/>
            <person name="Fossdal C.G."/>
            <person name="Hansson D."/>
            <person name="Henrissat B."/>
            <person name="Hietala A."/>
            <person name="Himmelstrand K."/>
            <person name="Hoffmeister D."/>
            <person name="Hogberg N."/>
            <person name="James T.Y."/>
            <person name="Karlsson M."/>
            <person name="Kohler A."/>
            <person name="Kues U."/>
            <person name="Lee Y.H."/>
            <person name="Lin Y.C."/>
            <person name="Lind M."/>
            <person name="Lindquist E."/>
            <person name="Lombard V."/>
            <person name="Lucas S."/>
            <person name="Lunden K."/>
            <person name="Morin E."/>
            <person name="Murat C."/>
            <person name="Park J."/>
            <person name="Raffaello T."/>
            <person name="Rouze P."/>
            <person name="Salamov A."/>
            <person name="Schmutz J."/>
            <person name="Solheim H."/>
            <person name="Stahlberg J."/>
            <person name="Velez H."/>
            <person name="de Vries R.P."/>
            <person name="Wiebenga A."/>
            <person name="Woodward S."/>
            <person name="Yakovlev I."/>
            <person name="Garbelotto M."/>
            <person name="Martin F."/>
            <person name="Grigoriev I.V."/>
            <person name="Stenlid J."/>
        </authorList>
    </citation>
    <scope>NUCLEOTIDE SEQUENCE [LARGE SCALE GENOMIC DNA]</scope>
    <source>
        <strain evidence="8 9">TC 32-1</strain>
    </source>
</reference>
<dbReference type="KEGG" id="hir:HETIRDRAFT_181117"/>
<evidence type="ECO:0000256" key="7">
    <source>
        <dbReference type="RuleBase" id="RU365009"/>
    </source>
</evidence>
<dbReference type="GeneID" id="20668574"/>
<dbReference type="GO" id="GO:0009277">
    <property type="term" value="C:fungal-type cell wall"/>
    <property type="evidence" value="ECO:0007669"/>
    <property type="project" value="InterPro"/>
</dbReference>
<protein>
    <recommendedName>
        <fullName evidence="7">Hydrophobin</fullName>
    </recommendedName>
</protein>
<keyword evidence="4 7" id="KW-0964">Secreted</keyword>
<keyword evidence="5 7" id="KW-0732">Signal</keyword>
<accession>W4JZN2</accession>
<feature type="signal peptide" evidence="7">
    <location>
        <begin position="1"/>
        <end position="24"/>
    </location>
</feature>
<dbReference type="OrthoDB" id="4225815at2759"/>
<comment type="similarity">
    <text evidence="2 7">Belongs to the fungal hydrophobin family.</text>
</comment>
<dbReference type="CDD" id="cd23507">
    <property type="entry name" value="hydrophobin_I"/>
    <property type="match status" value="1"/>
</dbReference>
<dbReference type="InterPro" id="IPR001338">
    <property type="entry name" value="Class_I_Hydrophobin"/>
</dbReference>
<keyword evidence="6 7" id="KW-1015">Disulfide bond</keyword>
<evidence type="ECO:0000256" key="6">
    <source>
        <dbReference type="ARBA" id="ARBA00023157"/>
    </source>
</evidence>
<dbReference type="EMBL" id="KI925462">
    <property type="protein sequence ID" value="ETW78296.1"/>
    <property type="molecule type" value="Genomic_DNA"/>
</dbReference>
<evidence type="ECO:0000256" key="3">
    <source>
        <dbReference type="ARBA" id="ARBA00022512"/>
    </source>
</evidence>
<dbReference type="HOGENOM" id="CLU_105134_2_0_1"/>
<keyword evidence="3 7" id="KW-0134">Cell wall</keyword>
<organism evidence="8 9">
    <name type="scientific">Heterobasidion irregulare (strain TC 32-1)</name>
    <dbReference type="NCBI Taxonomy" id="747525"/>
    <lineage>
        <taxon>Eukaryota</taxon>
        <taxon>Fungi</taxon>
        <taxon>Dikarya</taxon>
        <taxon>Basidiomycota</taxon>
        <taxon>Agaricomycotina</taxon>
        <taxon>Agaricomycetes</taxon>
        <taxon>Russulales</taxon>
        <taxon>Bondarzewiaceae</taxon>
        <taxon>Heterobasidion</taxon>
        <taxon>Heterobasidion annosum species complex</taxon>
    </lineage>
</organism>
<evidence type="ECO:0000313" key="9">
    <source>
        <dbReference type="Proteomes" id="UP000030671"/>
    </source>
</evidence>
<evidence type="ECO:0000256" key="2">
    <source>
        <dbReference type="ARBA" id="ARBA00010446"/>
    </source>
</evidence>
<evidence type="ECO:0000313" key="8">
    <source>
        <dbReference type="EMBL" id="ETW78296.1"/>
    </source>
</evidence>
<sequence length="130" mass="12457">MFARVPTLFLAFFLCLACAASASAHPAAAASRAAAKPSATTKPSQSAAACNTGSIQCCNALQSAGAPGISVILGLLGIKVGDVNAIVGFGCAPITVGGAGAGASCAAQPVCCTGNSFNGLINIGCTPINI</sequence>
<dbReference type="InParanoid" id="W4JZN2"/>
<evidence type="ECO:0000256" key="5">
    <source>
        <dbReference type="ARBA" id="ARBA00022729"/>
    </source>
</evidence>
<dbReference type="InterPro" id="IPR019778">
    <property type="entry name" value="Class_I_Hydrophobin_CS"/>
</dbReference>
<dbReference type="GO" id="GO:0005199">
    <property type="term" value="F:structural constituent of cell wall"/>
    <property type="evidence" value="ECO:0007669"/>
    <property type="project" value="InterPro"/>
</dbReference>
<dbReference type="Pfam" id="PF01185">
    <property type="entry name" value="Hydrophobin"/>
    <property type="match status" value="1"/>
</dbReference>
<dbReference type="Proteomes" id="UP000030671">
    <property type="component" value="Unassembled WGS sequence"/>
</dbReference>
<name>W4JZN2_HETIT</name>
<dbReference type="RefSeq" id="XP_009550277.1">
    <property type="nucleotide sequence ID" value="XM_009551982.1"/>
</dbReference>
<gene>
    <name evidence="8" type="ORF">HETIRDRAFT_181117</name>
</gene>